<feature type="coiled-coil region" evidence="2">
    <location>
        <begin position="156"/>
        <end position="236"/>
    </location>
</feature>
<dbReference type="InterPro" id="IPR051147">
    <property type="entry name" value="CFAP_domain-containing"/>
</dbReference>
<evidence type="ECO:0000313" key="5">
    <source>
        <dbReference type="Proteomes" id="UP001485043"/>
    </source>
</evidence>
<organism evidence="4 5">
    <name type="scientific">Apatococcus fuscideae</name>
    <dbReference type="NCBI Taxonomy" id="2026836"/>
    <lineage>
        <taxon>Eukaryota</taxon>
        <taxon>Viridiplantae</taxon>
        <taxon>Chlorophyta</taxon>
        <taxon>core chlorophytes</taxon>
        <taxon>Trebouxiophyceae</taxon>
        <taxon>Chlorellales</taxon>
        <taxon>Chlorellaceae</taxon>
        <taxon>Apatococcus</taxon>
    </lineage>
</organism>
<dbReference type="Pfam" id="PF13863">
    <property type="entry name" value="DUF4200"/>
    <property type="match status" value="1"/>
</dbReference>
<gene>
    <name evidence="4" type="ORF">WJX84_002257</name>
</gene>
<dbReference type="InterPro" id="IPR025252">
    <property type="entry name" value="DUF4200"/>
</dbReference>
<accession>A0AAW1STD8</accession>
<dbReference type="AlphaFoldDB" id="A0AAW1STD8"/>
<dbReference type="PANTHER" id="PTHR21683:SF2">
    <property type="entry name" value="COILED-COIL DOMAIN-CONTAINING PROTEIN 42 LIKE-2-LIKE"/>
    <property type="match status" value="1"/>
</dbReference>
<reference evidence="4 5" key="1">
    <citation type="journal article" date="2024" name="Nat. Commun.">
        <title>Phylogenomics reveals the evolutionary origins of lichenization in chlorophyte algae.</title>
        <authorList>
            <person name="Puginier C."/>
            <person name="Libourel C."/>
            <person name="Otte J."/>
            <person name="Skaloud P."/>
            <person name="Haon M."/>
            <person name="Grisel S."/>
            <person name="Petersen M."/>
            <person name="Berrin J.G."/>
            <person name="Delaux P.M."/>
            <person name="Dal Grande F."/>
            <person name="Keller J."/>
        </authorList>
    </citation>
    <scope>NUCLEOTIDE SEQUENCE [LARGE SCALE GENOMIC DNA]</scope>
    <source>
        <strain evidence="4 5">SAG 2523</strain>
    </source>
</reference>
<feature type="coiled-coil region" evidence="2">
    <location>
        <begin position="91"/>
        <end position="132"/>
    </location>
</feature>
<name>A0AAW1STD8_9CHLO</name>
<dbReference type="Proteomes" id="UP001485043">
    <property type="component" value="Unassembled WGS sequence"/>
</dbReference>
<evidence type="ECO:0000259" key="3">
    <source>
        <dbReference type="Pfam" id="PF13863"/>
    </source>
</evidence>
<keyword evidence="5" id="KW-1185">Reference proteome</keyword>
<proteinExistence type="predicted"/>
<feature type="domain" description="DUF4200" evidence="3">
    <location>
        <begin position="31"/>
        <end position="148"/>
    </location>
</feature>
<dbReference type="PANTHER" id="PTHR21683">
    <property type="entry name" value="COILED-COIL DOMAIN-CONTAINING PROTEIN 42 LIKE-2-LIKE-RELATED"/>
    <property type="match status" value="1"/>
</dbReference>
<protein>
    <recommendedName>
        <fullName evidence="3">DUF4200 domain-containing protein</fullName>
    </recommendedName>
</protein>
<sequence>MEASQFFSHIQKARLIPHSLVLEHVSPATRLLEKRRQMFEVQEALDLQKLEFAKKEEVLKRREEGLKRKDIELQESLIRFSKFLQESDSKRSRALKKAADERKACEEKEKEVDQLLHLVEDLRTQKEEAQAVLKSNIKYQHYLESVLEVTPECHEINDLIARHATLEASNQDLKEQQRQAGESTEQVRAELRAFTKSKTDEVLHLNTSIAALKKQLEALEQEAYALEAKKDQQLQAATQKTLTHGQVCMSTDNLFSRCRQKSSVARGDEKSPLRQLDIIGNFISDLEAMKDLPHPGHKVAAVS</sequence>
<evidence type="ECO:0000256" key="1">
    <source>
        <dbReference type="ARBA" id="ARBA00023054"/>
    </source>
</evidence>
<evidence type="ECO:0000313" key="4">
    <source>
        <dbReference type="EMBL" id="KAK9858391.1"/>
    </source>
</evidence>
<dbReference type="GO" id="GO:0005856">
    <property type="term" value="C:cytoskeleton"/>
    <property type="evidence" value="ECO:0007669"/>
    <property type="project" value="UniProtKB-ARBA"/>
</dbReference>
<keyword evidence="1 2" id="KW-0175">Coiled coil</keyword>
<evidence type="ECO:0000256" key="2">
    <source>
        <dbReference type="SAM" id="Coils"/>
    </source>
</evidence>
<dbReference type="EMBL" id="JALJOV010000932">
    <property type="protein sequence ID" value="KAK9858391.1"/>
    <property type="molecule type" value="Genomic_DNA"/>
</dbReference>
<comment type="caution">
    <text evidence="4">The sequence shown here is derived from an EMBL/GenBank/DDBJ whole genome shotgun (WGS) entry which is preliminary data.</text>
</comment>